<evidence type="ECO:0000256" key="1">
    <source>
        <dbReference type="ARBA" id="ARBA00004370"/>
    </source>
</evidence>
<dbReference type="PROSITE" id="PS51007">
    <property type="entry name" value="CYTC"/>
    <property type="match status" value="1"/>
</dbReference>
<evidence type="ECO:0000256" key="9">
    <source>
        <dbReference type="PROSITE-ProRule" id="PRU00433"/>
    </source>
</evidence>
<keyword evidence="11" id="KW-0732">Signal</keyword>
<evidence type="ECO:0000256" key="10">
    <source>
        <dbReference type="SAM" id="Phobius"/>
    </source>
</evidence>
<keyword evidence="3 9" id="KW-0349">Heme</keyword>
<feature type="transmembrane region" description="Helical" evidence="10">
    <location>
        <begin position="223"/>
        <end position="242"/>
    </location>
</feature>
<protein>
    <recommendedName>
        <fullName evidence="2">Cytochrome c1</fullName>
    </recommendedName>
</protein>
<evidence type="ECO:0000256" key="7">
    <source>
        <dbReference type="ARBA" id="ARBA00023004"/>
    </source>
</evidence>
<evidence type="ECO:0000256" key="6">
    <source>
        <dbReference type="ARBA" id="ARBA00022989"/>
    </source>
</evidence>
<proteinExistence type="predicted"/>
<evidence type="ECO:0000256" key="5">
    <source>
        <dbReference type="ARBA" id="ARBA00022723"/>
    </source>
</evidence>
<comment type="caution">
    <text evidence="13">The sequence shown here is derived from an EMBL/GenBank/DDBJ whole genome shotgun (WGS) entry which is preliminary data.</text>
</comment>
<evidence type="ECO:0000256" key="8">
    <source>
        <dbReference type="ARBA" id="ARBA00023136"/>
    </source>
</evidence>
<organism evidence="13 14">
    <name type="scientific">Acidiphilium iwatense</name>
    <dbReference type="NCBI Taxonomy" id="768198"/>
    <lineage>
        <taxon>Bacteria</taxon>
        <taxon>Pseudomonadati</taxon>
        <taxon>Pseudomonadota</taxon>
        <taxon>Alphaproteobacteria</taxon>
        <taxon>Acetobacterales</taxon>
        <taxon>Acidocellaceae</taxon>
        <taxon>Acidiphilium</taxon>
    </lineage>
</organism>
<keyword evidence="5 9" id="KW-0479">Metal-binding</keyword>
<dbReference type="Gene3D" id="1.10.760.10">
    <property type="entry name" value="Cytochrome c-like domain"/>
    <property type="match status" value="1"/>
</dbReference>
<name>A0ABS9DXF9_9PROT</name>
<evidence type="ECO:0000259" key="12">
    <source>
        <dbReference type="PROSITE" id="PS51007"/>
    </source>
</evidence>
<dbReference type="InterPro" id="IPR002326">
    <property type="entry name" value="Cyt_c1"/>
</dbReference>
<feature type="domain" description="Cytochrome c" evidence="12">
    <location>
        <begin position="43"/>
        <end position="216"/>
    </location>
</feature>
<comment type="subcellular location">
    <subcellularLocation>
        <location evidence="1">Membrane</location>
    </subcellularLocation>
</comment>
<gene>
    <name evidence="13" type="ORF">L2A60_12175</name>
</gene>
<reference evidence="13 14" key="1">
    <citation type="submission" date="2022-01" db="EMBL/GenBank/DDBJ databases">
        <authorList>
            <person name="Won M."/>
            <person name="Kim S.-J."/>
            <person name="Kwon S.-W."/>
        </authorList>
    </citation>
    <scope>NUCLEOTIDE SEQUENCE [LARGE SCALE GENOMIC DNA]</scope>
    <source>
        <strain evidence="13 14">KCTC 23505</strain>
    </source>
</reference>
<evidence type="ECO:0000256" key="4">
    <source>
        <dbReference type="ARBA" id="ARBA00022692"/>
    </source>
</evidence>
<dbReference type="EMBL" id="JAKGBZ010000023">
    <property type="protein sequence ID" value="MCF3947434.1"/>
    <property type="molecule type" value="Genomic_DNA"/>
</dbReference>
<keyword evidence="14" id="KW-1185">Reference proteome</keyword>
<dbReference type="PANTHER" id="PTHR10266">
    <property type="entry name" value="CYTOCHROME C1"/>
    <property type="match status" value="1"/>
</dbReference>
<dbReference type="Pfam" id="PF02167">
    <property type="entry name" value="Cytochrom_C1"/>
    <property type="match status" value="1"/>
</dbReference>
<dbReference type="PRINTS" id="PR00603">
    <property type="entry name" value="CYTOCHROMEC1"/>
</dbReference>
<keyword evidence="7 9" id="KW-0408">Iron</keyword>
<evidence type="ECO:0000313" key="14">
    <source>
        <dbReference type="Proteomes" id="UP001521209"/>
    </source>
</evidence>
<keyword evidence="6 10" id="KW-1133">Transmembrane helix</keyword>
<dbReference type="Proteomes" id="UP001521209">
    <property type="component" value="Unassembled WGS sequence"/>
</dbReference>
<sequence>MRRLLFAAAVALTALGLGQSARAETRTPQSFRFQSLFGTYNKASLQVGFAVYQADCASCHGLSLVHYRDLAHLGLSPQDIAAIVSHIKVQKGVDPAGKPVLAPAMARDAFKSPFPDEAAAEKKFHGAIPPDLSLIERGHRDGADFVFSLLMGYRAAPPNVTMPPHHFYNIAYPGGLIAMAPPLKPGSVTLADGKKPDVQAMAHDVAEFLAWTADPTLDQRKAVGLRIIIFLLILGALGGFAIRAGRRT</sequence>
<evidence type="ECO:0000256" key="3">
    <source>
        <dbReference type="ARBA" id="ARBA00022617"/>
    </source>
</evidence>
<accession>A0ABS9DXF9</accession>
<dbReference type="SUPFAM" id="SSF46626">
    <property type="entry name" value="Cytochrome c"/>
    <property type="match status" value="1"/>
</dbReference>
<dbReference type="RefSeq" id="WP_235704664.1">
    <property type="nucleotide sequence ID" value="NZ_JAKGBZ010000023.1"/>
</dbReference>
<keyword evidence="8 10" id="KW-0472">Membrane</keyword>
<dbReference type="PANTHER" id="PTHR10266:SF3">
    <property type="entry name" value="CYTOCHROME C1, HEME PROTEIN, MITOCHONDRIAL"/>
    <property type="match status" value="1"/>
</dbReference>
<evidence type="ECO:0000313" key="13">
    <source>
        <dbReference type="EMBL" id="MCF3947434.1"/>
    </source>
</evidence>
<evidence type="ECO:0000256" key="2">
    <source>
        <dbReference type="ARBA" id="ARBA00016165"/>
    </source>
</evidence>
<feature type="chain" id="PRO_5045605439" description="Cytochrome c1" evidence="11">
    <location>
        <begin position="24"/>
        <end position="248"/>
    </location>
</feature>
<dbReference type="InterPro" id="IPR009056">
    <property type="entry name" value="Cyt_c-like_dom"/>
</dbReference>
<feature type="signal peptide" evidence="11">
    <location>
        <begin position="1"/>
        <end position="23"/>
    </location>
</feature>
<dbReference type="InterPro" id="IPR036909">
    <property type="entry name" value="Cyt_c-like_dom_sf"/>
</dbReference>
<evidence type="ECO:0000256" key="11">
    <source>
        <dbReference type="SAM" id="SignalP"/>
    </source>
</evidence>
<keyword evidence="4 10" id="KW-0812">Transmembrane</keyword>